<reference evidence="3" key="1">
    <citation type="journal article" date="2019" name="Int. J. Syst. Evol. Microbiol.">
        <title>The Global Catalogue of Microorganisms (GCM) 10K type strain sequencing project: providing services to taxonomists for standard genome sequencing and annotation.</title>
        <authorList>
            <consortium name="The Broad Institute Genomics Platform"/>
            <consortium name="The Broad Institute Genome Sequencing Center for Infectious Disease"/>
            <person name="Wu L."/>
            <person name="Ma J."/>
        </authorList>
    </citation>
    <scope>NUCLEOTIDE SEQUENCE [LARGE SCALE GENOMIC DNA]</scope>
    <source>
        <strain evidence="3">JCM 17555</strain>
    </source>
</reference>
<comment type="caution">
    <text evidence="2">The sequence shown here is derived from an EMBL/GenBank/DDBJ whole genome shotgun (WGS) entry which is preliminary data.</text>
</comment>
<organism evidence="2 3">
    <name type="scientific">Allohahella marinimesophila</name>
    <dbReference type="NCBI Taxonomy" id="1054972"/>
    <lineage>
        <taxon>Bacteria</taxon>
        <taxon>Pseudomonadati</taxon>
        <taxon>Pseudomonadota</taxon>
        <taxon>Gammaproteobacteria</taxon>
        <taxon>Oceanospirillales</taxon>
        <taxon>Hahellaceae</taxon>
        <taxon>Allohahella</taxon>
    </lineage>
</organism>
<feature type="signal peptide" evidence="1">
    <location>
        <begin position="1"/>
        <end position="24"/>
    </location>
</feature>
<evidence type="ECO:0000256" key="1">
    <source>
        <dbReference type="SAM" id="SignalP"/>
    </source>
</evidence>
<evidence type="ECO:0000313" key="2">
    <source>
        <dbReference type="EMBL" id="GAA3964572.1"/>
    </source>
</evidence>
<dbReference type="EMBL" id="BAABBO010000010">
    <property type="protein sequence ID" value="GAA3964572.1"/>
    <property type="molecule type" value="Genomic_DNA"/>
</dbReference>
<proteinExistence type="predicted"/>
<dbReference type="SUPFAM" id="SSF53850">
    <property type="entry name" value="Periplasmic binding protein-like II"/>
    <property type="match status" value="1"/>
</dbReference>
<feature type="chain" id="PRO_5046101550" evidence="1">
    <location>
        <begin position="25"/>
        <end position="256"/>
    </location>
</feature>
<keyword evidence="3" id="KW-1185">Reference proteome</keyword>
<dbReference type="Gene3D" id="3.40.190.10">
    <property type="entry name" value="Periplasmic binding protein-like II"/>
    <property type="match status" value="2"/>
</dbReference>
<name>A0ABP7PF43_9GAMM</name>
<keyword evidence="1" id="KW-0732">Signal</keyword>
<evidence type="ECO:0000313" key="3">
    <source>
        <dbReference type="Proteomes" id="UP001501337"/>
    </source>
</evidence>
<gene>
    <name evidence="2" type="ORF">GCM10022278_22930</name>
</gene>
<protein>
    <submittedName>
        <fullName evidence="2">Uncharacterized protein</fullName>
    </submittedName>
</protein>
<dbReference type="RefSeq" id="WP_344806447.1">
    <property type="nucleotide sequence ID" value="NZ_BAABBO010000010.1"/>
</dbReference>
<accession>A0ABP7PF43</accession>
<dbReference type="Proteomes" id="UP001501337">
    <property type="component" value="Unassembled WGS sequence"/>
</dbReference>
<sequence>MSCALRRFLTLLLLVSLGHGPASADSTVASADAAGAGSDEQRLVIVFASANEGEPVFRMAENLLAELGRRMAVKIELISLPVERGAHSLENGRIDAELSRILEFGKTRPELIRVEETIARVAYHAYATKPYTDLNGWNSLKPYRIVHRMGLQFVKEYLGEMNVQAVNSTEAGLAFMLRDRADVYIETPPLVEPLLQTHPEFSEIRRIDPAIAWFDTYTYFAPDHTVMAERYLQALRSMKVDGSYQKLMQLPQEPQP</sequence>